<dbReference type="PANTHER" id="PTHR43401:SF2">
    <property type="entry name" value="L-THREONINE 3-DEHYDROGENASE"/>
    <property type="match status" value="1"/>
</dbReference>
<accession>A0ABW5SRD9</accession>
<sequence>MMKAAEIIGEKLAVITDREKPALPEGWALVKIHTAPMCAEYKSFLQGHVSSCLGHEAAGEVVETASGSNIAVGSRVVVMPQYPCGRCQLCITGDFIHCEHSFPYSAPTMAQYIAKPSWLLLPIPDQLSYDEASLACCALGPSHGAFSTMGVDAFSTVLITGLGPVGLGAIVTAKYRGARVIAVESNEYRIDLAKRLGADEIIDPRQEDAVNQIKSLTDGQGPDFGLDCSGAVAAHRLLIDAVRRKGSIAFVGECHAETPIRISQDLLRKGIRLIGSWHYNLREYPQLIKLIQSSPQAKQLITHTFPMSRIQEAFEVSASGRSGKILLHPWGDR</sequence>
<gene>
    <name evidence="5" type="ORF">ACFSVM_15550</name>
</gene>
<dbReference type="Pfam" id="PF00107">
    <property type="entry name" value="ADH_zinc_N"/>
    <property type="match status" value="1"/>
</dbReference>
<dbReference type="SUPFAM" id="SSF50129">
    <property type="entry name" value="GroES-like"/>
    <property type="match status" value="1"/>
</dbReference>
<evidence type="ECO:0000259" key="4">
    <source>
        <dbReference type="SMART" id="SM00829"/>
    </source>
</evidence>
<keyword evidence="1" id="KW-0479">Metal-binding</keyword>
<dbReference type="PANTHER" id="PTHR43401">
    <property type="entry name" value="L-THREONINE 3-DEHYDROGENASE"/>
    <property type="match status" value="1"/>
</dbReference>
<evidence type="ECO:0000256" key="3">
    <source>
        <dbReference type="ARBA" id="ARBA00023002"/>
    </source>
</evidence>
<protein>
    <submittedName>
        <fullName evidence="5">Zinc-binding dehydrogenase</fullName>
    </submittedName>
</protein>
<dbReference type="RefSeq" id="WP_090725672.1">
    <property type="nucleotide sequence ID" value="NZ_JBHUMJ010000003.1"/>
</dbReference>
<dbReference type="SUPFAM" id="SSF51735">
    <property type="entry name" value="NAD(P)-binding Rossmann-fold domains"/>
    <property type="match status" value="1"/>
</dbReference>
<dbReference type="Pfam" id="PF08240">
    <property type="entry name" value="ADH_N"/>
    <property type="match status" value="1"/>
</dbReference>
<dbReference type="Proteomes" id="UP001597540">
    <property type="component" value="Unassembled WGS sequence"/>
</dbReference>
<name>A0ABW5SRD9_9BACL</name>
<keyword evidence="6" id="KW-1185">Reference proteome</keyword>
<keyword evidence="2" id="KW-0862">Zinc</keyword>
<dbReference type="Gene3D" id="3.90.180.10">
    <property type="entry name" value="Medium-chain alcohol dehydrogenases, catalytic domain"/>
    <property type="match status" value="1"/>
</dbReference>
<evidence type="ECO:0000313" key="5">
    <source>
        <dbReference type="EMBL" id="MFD2701878.1"/>
    </source>
</evidence>
<proteinExistence type="predicted"/>
<feature type="domain" description="Enoyl reductase (ER)" evidence="4">
    <location>
        <begin position="9"/>
        <end position="327"/>
    </location>
</feature>
<dbReference type="EMBL" id="JBHUMJ010000003">
    <property type="protein sequence ID" value="MFD2701878.1"/>
    <property type="molecule type" value="Genomic_DNA"/>
</dbReference>
<dbReference type="InterPro" id="IPR020843">
    <property type="entry name" value="ER"/>
</dbReference>
<organism evidence="5 6">
    <name type="scientific">Paenibacillus shunpengii</name>
    <dbReference type="NCBI Taxonomy" id="2054424"/>
    <lineage>
        <taxon>Bacteria</taxon>
        <taxon>Bacillati</taxon>
        <taxon>Bacillota</taxon>
        <taxon>Bacilli</taxon>
        <taxon>Bacillales</taxon>
        <taxon>Paenibacillaceae</taxon>
        <taxon>Paenibacillus</taxon>
    </lineage>
</organism>
<dbReference type="InterPro" id="IPR013149">
    <property type="entry name" value="ADH-like_C"/>
</dbReference>
<keyword evidence="3" id="KW-0560">Oxidoreductase</keyword>
<dbReference type="InterPro" id="IPR036291">
    <property type="entry name" value="NAD(P)-bd_dom_sf"/>
</dbReference>
<dbReference type="InterPro" id="IPR011032">
    <property type="entry name" value="GroES-like_sf"/>
</dbReference>
<comment type="caution">
    <text evidence="5">The sequence shown here is derived from an EMBL/GenBank/DDBJ whole genome shotgun (WGS) entry which is preliminary data.</text>
</comment>
<evidence type="ECO:0000256" key="1">
    <source>
        <dbReference type="ARBA" id="ARBA00022723"/>
    </source>
</evidence>
<evidence type="ECO:0000313" key="6">
    <source>
        <dbReference type="Proteomes" id="UP001597540"/>
    </source>
</evidence>
<dbReference type="InterPro" id="IPR050129">
    <property type="entry name" value="Zn_alcohol_dh"/>
</dbReference>
<dbReference type="InterPro" id="IPR013154">
    <property type="entry name" value="ADH-like_N"/>
</dbReference>
<reference evidence="6" key="1">
    <citation type="journal article" date="2019" name="Int. J. Syst. Evol. Microbiol.">
        <title>The Global Catalogue of Microorganisms (GCM) 10K type strain sequencing project: providing services to taxonomists for standard genome sequencing and annotation.</title>
        <authorList>
            <consortium name="The Broad Institute Genomics Platform"/>
            <consortium name="The Broad Institute Genome Sequencing Center for Infectious Disease"/>
            <person name="Wu L."/>
            <person name="Ma J."/>
        </authorList>
    </citation>
    <scope>NUCLEOTIDE SEQUENCE [LARGE SCALE GENOMIC DNA]</scope>
    <source>
        <strain evidence="6">KCTC 33849</strain>
    </source>
</reference>
<dbReference type="SMART" id="SM00829">
    <property type="entry name" value="PKS_ER"/>
    <property type="match status" value="1"/>
</dbReference>
<evidence type="ECO:0000256" key="2">
    <source>
        <dbReference type="ARBA" id="ARBA00022833"/>
    </source>
</evidence>